<dbReference type="EMBL" id="UINC01029079">
    <property type="protein sequence ID" value="SVB11203.1"/>
    <property type="molecule type" value="Genomic_DNA"/>
</dbReference>
<evidence type="ECO:0000313" key="10">
    <source>
        <dbReference type="EMBL" id="SVB11203.1"/>
    </source>
</evidence>
<evidence type="ECO:0000256" key="2">
    <source>
        <dbReference type="ARBA" id="ARBA00022679"/>
    </source>
</evidence>
<dbReference type="Gene3D" id="1.10.3090.10">
    <property type="entry name" value="cca-adding enzyme, domain 2"/>
    <property type="match status" value="1"/>
</dbReference>
<gene>
    <name evidence="10" type="ORF">METZ01_LOCUS164057</name>
</gene>
<evidence type="ECO:0000256" key="7">
    <source>
        <dbReference type="ARBA" id="ARBA00022842"/>
    </source>
</evidence>
<dbReference type="GO" id="GO:0000049">
    <property type="term" value="F:tRNA binding"/>
    <property type="evidence" value="ECO:0007669"/>
    <property type="project" value="TreeGrafter"/>
</dbReference>
<feature type="domain" description="Poly A polymerase head" evidence="8">
    <location>
        <begin position="48"/>
        <end position="168"/>
    </location>
</feature>
<keyword evidence="4" id="KW-0548">Nucleotidyltransferase</keyword>
<feature type="non-terminal residue" evidence="10">
    <location>
        <position position="1"/>
    </location>
</feature>
<evidence type="ECO:0000259" key="9">
    <source>
        <dbReference type="Pfam" id="PF12627"/>
    </source>
</evidence>
<keyword evidence="6" id="KW-0547">Nucleotide-binding</keyword>
<dbReference type="SUPFAM" id="SSF81301">
    <property type="entry name" value="Nucleotidyltransferase"/>
    <property type="match status" value="1"/>
</dbReference>
<keyword evidence="3" id="KW-0819">tRNA processing</keyword>
<evidence type="ECO:0000256" key="5">
    <source>
        <dbReference type="ARBA" id="ARBA00022723"/>
    </source>
</evidence>
<comment type="cofactor">
    <cofactor evidence="1">
        <name>Mg(2+)</name>
        <dbReference type="ChEBI" id="CHEBI:18420"/>
    </cofactor>
</comment>
<name>A0A382BD70_9ZZZZ</name>
<keyword evidence="2" id="KW-0808">Transferase</keyword>
<dbReference type="AlphaFoldDB" id="A0A382BD70"/>
<dbReference type="PANTHER" id="PTHR46173:SF1">
    <property type="entry name" value="CCA TRNA NUCLEOTIDYLTRANSFERASE 1, MITOCHONDRIAL"/>
    <property type="match status" value="1"/>
</dbReference>
<keyword evidence="5" id="KW-0479">Metal-binding</keyword>
<evidence type="ECO:0000256" key="4">
    <source>
        <dbReference type="ARBA" id="ARBA00022695"/>
    </source>
</evidence>
<keyword evidence="7" id="KW-0460">Magnesium</keyword>
<protein>
    <recommendedName>
        <fullName evidence="11">Poly A polymerase head domain-containing protein</fullName>
    </recommendedName>
</protein>
<evidence type="ECO:0000256" key="3">
    <source>
        <dbReference type="ARBA" id="ARBA00022694"/>
    </source>
</evidence>
<dbReference type="Pfam" id="PF12627">
    <property type="entry name" value="PolyA_pol_RNAbd"/>
    <property type="match status" value="1"/>
</dbReference>
<accession>A0A382BD70</accession>
<organism evidence="10">
    <name type="scientific">marine metagenome</name>
    <dbReference type="NCBI Taxonomy" id="408172"/>
    <lineage>
        <taxon>unclassified sequences</taxon>
        <taxon>metagenomes</taxon>
        <taxon>ecological metagenomes</taxon>
    </lineage>
</organism>
<reference evidence="10" key="1">
    <citation type="submission" date="2018-05" db="EMBL/GenBank/DDBJ databases">
        <authorList>
            <person name="Lanie J.A."/>
            <person name="Ng W.-L."/>
            <person name="Kazmierczak K.M."/>
            <person name="Andrzejewski T.M."/>
            <person name="Davidsen T.M."/>
            <person name="Wayne K.J."/>
            <person name="Tettelin H."/>
            <person name="Glass J.I."/>
            <person name="Rusch D."/>
            <person name="Podicherti R."/>
            <person name="Tsui H.-C.T."/>
            <person name="Winkler M.E."/>
        </authorList>
    </citation>
    <scope>NUCLEOTIDE SEQUENCE</scope>
</reference>
<dbReference type="InterPro" id="IPR043519">
    <property type="entry name" value="NT_sf"/>
</dbReference>
<evidence type="ECO:0000256" key="6">
    <source>
        <dbReference type="ARBA" id="ARBA00022741"/>
    </source>
</evidence>
<dbReference type="Gene3D" id="3.30.460.10">
    <property type="entry name" value="Beta Polymerase, domain 2"/>
    <property type="match status" value="1"/>
</dbReference>
<feature type="non-terminal residue" evidence="10">
    <location>
        <position position="422"/>
    </location>
</feature>
<dbReference type="InterPro" id="IPR002646">
    <property type="entry name" value="PolA_pol_head_dom"/>
</dbReference>
<dbReference type="Pfam" id="PF01743">
    <property type="entry name" value="PolyA_pol"/>
    <property type="match status" value="1"/>
</dbReference>
<dbReference type="SUPFAM" id="SSF81891">
    <property type="entry name" value="Poly A polymerase C-terminal region-like"/>
    <property type="match status" value="1"/>
</dbReference>
<dbReference type="CDD" id="cd05398">
    <property type="entry name" value="NT_ClassII-CCAase"/>
    <property type="match status" value="1"/>
</dbReference>
<evidence type="ECO:0008006" key="11">
    <source>
        <dbReference type="Google" id="ProtNLM"/>
    </source>
</evidence>
<feature type="domain" description="tRNA nucleotidyltransferase/poly(A) polymerase RNA and SrmB- binding" evidence="9">
    <location>
        <begin position="203"/>
        <end position="257"/>
    </location>
</feature>
<evidence type="ECO:0000256" key="1">
    <source>
        <dbReference type="ARBA" id="ARBA00001946"/>
    </source>
</evidence>
<dbReference type="InterPro" id="IPR050264">
    <property type="entry name" value="Bact_CCA-adding_enz_type3_sf"/>
</dbReference>
<dbReference type="GO" id="GO:0016779">
    <property type="term" value="F:nucleotidyltransferase activity"/>
    <property type="evidence" value="ECO:0007669"/>
    <property type="project" value="UniProtKB-KW"/>
</dbReference>
<dbReference type="InterPro" id="IPR032828">
    <property type="entry name" value="PolyA_RNA-bd"/>
</dbReference>
<sequence length="422" mass="49903">MIDLINKFFSFSKHLNGKPSSFKELKKKKEIKKLFLAIENYSEDSEIRYVGGCVRKILNNEIVDDIDFAVNLKPEECSAALKENNIKFFEIGISHGTIIAVIDSYKFEITSLRKDLITDGRHAKVAFTTDWQEDASRRDFTINAIFSDIHGNLYDPFDGKKDLEIGKIKFIGDADKRIKEDYLRILRYIRFFLNYSKTDHNDKIRKIIKQNLNGISNISSERLLDEFKKLIISSSFLKLFKDPFCLELINLIFPQFKNLDIFKNLNKFAEINIKKVDFVFLISLMLIDNTDNVEYFLFKFNISSIDKKRILFLNKFYNKEINKNYFSKNNLWKIFYYNGKQALFDLIYFEIFKSKKVNQKLIALLEYFKDKEVPVFPVKAVNLMEKYNIPEGKQLGLKLKKIEEQWIKNDFTVLDNEIEQIF</sequence>
<dbReference type="GO" id="GO:0046872">
    <property type="term" value="F:metal ion binding"/>
    <property type="evidence" value="ECO:0007669"/>
    <property type="project" value="UniProtKB-KW"/>
</dbReference>
<evidence type="ECO:0000259" key="8">
    <source>
        <dbReference type="Pfam" id="PF01743"/>
    </source>
</evidence>
<dbReference type="GO" id="GO:0008033">
    <property type="term" value="P:tRNA processing"/>
    <property type="evidence" value="ECO:0007669"/>
    <property type="project" value="UniProtKB-KW"/>
</dbReference>
<dbReference type="PANTHER" id="PTHR46173">
    <property type="entry name" value="CCA TRNA NUCLEOTIDYLTRANSFERASE 1, MITOCHONDRIAL"/>
    <property type="match status" value="1"/>
</dbReference>
<proteinExistence type="predicted"/>
<dbReference type="GO" id="GO:0000166">
    <property type="term" value="F:nucleotide binding"/>
    <property type="evidence" value="ECO:0007669"/>
    <property type="project" value="UniProtKB-KW"/>
</dbReference>